<dbReference type="PROSITE" id="PS50110">
    <property type="entry name" value="RESPONSE_REGULATORY"/>
    <property type="match status" value="1"/>
</dbReference>
<dbReference type="SUPFAM" id="SSF52172">
    <property type="entry name" value="CheY-like"/>
    <property type="match status" value="1"/>
</dbReference>
<dbReference type="Pfam" id="PF00072">
    <property type="entry name" value="Response_reg"/>
    <property type="match status" value="1"/>
</dbReference>
<dbReference type="AlphaFoldDB" id="A0A4S1WJ07"/>
<evidence type="ECO:0000313" key="4">
    <source>
        <dbReference type="EMBL" id="TGX41660.1"/>
    </source>
</evidence>
<gene>
    <name evidence="4" type="ORF">E5A74_12330</name>
</gene>
<dbReference type="Proteomes" id="UP000309848">
    <property type="component" value="Unassembled WGS sequence"/>
</dbReference>
<accession>A0A4S1WJ07</accession>
<dbReference type="EMBL" id="SRXU01000005">
    <property type="protein sequence ID" value="TGX41660.1"/>
    <property type="molecule type" value="Genomic_DNA"/>
</dbReference>
<protein>
    <submittedName>
        <fullName evidence="4">Response regulator</fullName>
    </submittedName>
</protein>
<organism evidence="4 5">
    <name type="scientific">Sphingomonas naasensis</name>
    <dbReference type="NCBI Taxonomy" id="1344951"/>
    <lineage>
        <taxon>Bacteria</taxon>
        <taxon>Pseudomonadati</taxon>
        <taxon>Pseudomonadota</taxon>
        <taxon>Alphaproteobacteria</taxon>
        <taxon>Sphingomonadales</taxon>
        <taxon>Sphingomonadaceae</taxon>
        <taxon>Sphingomonas</taxon>
    </lineage>
</organism>
<evidence type="ECO:0000259" key="3">
    <source>
        <dbReference type="PROSITE" id="PS50110"/>
    </source>
</evidence>
<dbReference type="InterPro" id="IPR011006">
    <property type="entry name" value="CheY-like_superfamily"/>
</dbReference>
<proteinExistence type="predicted"/>
<reference evidence="4 5" key="1">
    <citation type="submission" date="2019-04" db="EMBL/GenBank/DDBJ databases">
        <title>Sphingomonas psychrotolerans sp. nov., isolated from soil in the Tianshan Mountains, Xinjiang, China.</title>
        <authorList>
            <person name="Luo Y."/>
            <person name="Sheng H."/>
        </authorList>
    </citation>
    <scope>NUCLEOTIDE SEQUENCE [LARGE SCALE GENOMIC DNA]</scope>
    <source>
        <strain evidence="4 5">KIS18-15</strain>
    </source>
</reference>
<dbReference type="OrthoDB" id="9782655at2"/>
<dbReference type="InterPro" id="IPR001789">
    <property type="entry name" value="Sig_transdc_resp-reg_receiver"/>
</dbReference>
<feature type="modified residue" description="4-aspartylphosphate" evidence="2">
    <location>
        <position position="50"/>
    </location>
</feature>
<evidence type="ECO:0000256" key="1">
    <source>
        <dbReference type="ARBA" id="ARBA00022553"/>
    </source>
</evidence>
<keyword evidence="5" id="KW-1185">Reference proteome</keyword>
<dbReference type="PANTHER" id="PTHR44591:SF25">
    <property type="entry name" value="CHEMOTAXIS TWO-COMPONENT RESPONSE REGULATOR"/>
    <property type="match status" value="1"/>
</dbReference>
<name>A0A4S1WJ07_9SPHN</name>
<evidence type="ECO:0000313" key="5">
    <source>
        <dbReference type="Proteomes" id="UP000309848"/>
    </source>
</evidence>
<comment type="caution">
    <text evidence="4">The sequence shown here is derived from an EMBL/GenBank/DDBJ whole genome shotgun (WGS) entry which is preliminary data.</text>
</comment>
<feature type="domain" description="Response regulatory" evidence="3">
    <location>
        <begin position="1"/>
        <end position="115"/>
    </location>
</feature>
<dbReference type="InterPro" id="IPR050595">
    <property type="entry name" value="Bact_response_regulator"/>
</dbReference>
<dbReference type="GO" id="GO:0000160">
    <property type="term" value="P:phosphorelay signal transduction system"/>
    <property type="evidence" value="ECO:0007669"/>
    <property type="project" value="InterPro"/>
</dbReference>
<evidence type="ECO:0000256" key="2">
    <source>
        <dbReference type="PROSITE-ProRule" id="PRU00169"/>
    </source>
</evidence>
<dbReference type="SMART" id="SM00448">
    <property type="entry name" value="REC"/>
    <property type="match status" value="1"/>
</dbReference>
<keyword evidence="1 2" id="KW-0597">Phosphoprotein</keyword>
<dbReference type="Gene3D" id="3.40.50.2300">
    <property type="match status" value="1"/>
</dbReference>
<sequence>MIAIVDDDAAVREALFDFLQVENLPARAFAAAADFLADPAIASFACVITDIRMPDIDGLELQRRLRARGSAMPVIFITSTSEEATRVRAMRGGAIAFLTKPFDDEALLGILRTVLGGRP</sequence>
<dbReference type="PANTHER" id="PTHR44591">
    <property type="entry name" value="STRESS RESPONSE REGULATOR PROTEIN 1"/>
    <property type="match status" value="1"/>
</dbReference>